<keyword evidence="1" id="KW-0812">Transmembrane</keyword>
<dbReference type="SMART" id="SM00471">
    <property type="entry name" value="HDc"/>
    <property type="match status" value="1"/>
</dbReference>
<dbReference type="PANTHER" id="PTHR36442:SF1">
    <property type="entry name" value="CYCLIC-DI-AMP PHOSPHODIESTERASE PGPH"/>
    <property type="match status" value="1"/>
</dbReference>
<reference evidence="3 4" key="1">
    <citation type="journal article" date="2011" name="Stand. Genomic Sci.">
        <title>Complete genome sequence of the thermophilic sulfur-reducer Hippea maritima type strain (MH(2)).</title>
        <authorList>
            <person name="Huntemann M."/>
            <person name="Lu M."/>
            <person name="Nolan M."/>
            <person name="Lapidus A."/>
            <person name="Lucas S."/>
            <person name="Hammon N."/>
            <person name="Deshpande S."/>
            <person name="Cheng J.F."/>
            <person name="Tapia R."/>
            <person name="Han C."/>
            <person name="Goodwin L."/>
            <person name="Pitluck S."/>
            <person name="Liolios K."/>
            <person name="Pagani I."/>
            <person name="Ivanova N."/>
            <person name="Ovchinikova G."/>
            <person name="Pati A."/>
            <person name="Chen A."/>
            <person name="Palaniappan K."/>
            <person name="Land M."/>
            <person name="Hauser L."/>
            <person name="Jeffries C.D."/>
            <person name="Detter J.C."/>
            <person name="Brambilla E.M."/>
            <person name="Rohde M."/>
            <person name="Spring S."/>
            <person name="Goker M."/>
            <person name="Woyke T."/>
            <person name="Bristow J."/>
            <person name="Eisen J.A."/>
            <person name="Markowitz V."/>
            <person name="Hugenholtz P."/>
            <person name="Kyrpides N.C."/>
            <person name="Klenk H.P."/>
            <person name="Mavromatis K."/>
        </authorList>
    </citation>
    <scope>NUCLEOTIDE SEQUENCE [LARGE SCALE GENOMIC DNA]</scope>
    <source>
        <strain evidence="4">ATCC 700847 / DSM 10411 / MH2</strain>
    </source>
</reference>
<dbReference type="Pfam" id="PF07697">
    <property type="entry name" value="7TMR-HDED"/>
    <property type="match status" value="1"/>
</dbReference>
<dbReference type="OrthoDB" id="9806952at2"/>
<sequence>MENKGKKEKLKENIYHKLDRLFNEHVVVGLFFLAIILINLPRSSSTYYNLQVGDIAPKTIRSTVSMLVEDKEATKKRVESALNNVPPVFDYNPQAISSTIDSIKKAFSLINPQDPQSSIDQFFKTLKIKPSHTLYLRILKYEPKQIIKYASIALKELQGLYIVPSVRELYKFSPNKIIVRDIKKPDEEKLIPKDDVTDVLRAKIIAYNTLRDEIDDAGLRNTVWDLISQLIMPNLTFNSLATQKKKEEAAKKVNKVFFKISKGEIIVRSGDVITKADYLKLNALNSIKQKENAYVKFIANILLFFLMSIVLFKIYEITKAKKNKWLTKRRILSITETLIIIQFLIFKLFNYLANVVSFSSADFPQSAIMFSTPFAVAAMMLAIMIDFELAFLTSILLSVSSWLITSADSASNFGLYVFFGSIAGALGIRRERTRTGIIKAGIYVSLSSIILIVIFHLLKGGQINKVMATELVLGLGSGVLSSIIVSGLLPVFEYTFNMTTDIKLLELGNLNNPLLKELAIKAPGTYHHSIVVSSLAEAAASEIGANPLIAKVGSYYHDIGKIKKPMYFVENQTDGINPHDNLKPSISALIIKNHVKYGVEIAKKHRLGNYIIDIIQQHHGTSLIKYFYNKAKENGLNPKEENFRYPGPKPQTKEAGIVMIADEVEAASKTLSNPTVAHLNDFVREITNKIFLDGQLDECELTLKDLNKITTSFVNVLVGIFHHRIEYPDEEKQNELNGDSKKT</sequence>
<evidence type="ECO:0000259" key="2">
    <source>
        <dbReference type="SMART" id="SM00471"/>
    </source>
</evidence>
<dbReference type="EMBL" id="CP002606">
    <property type="protein sequence ID" value="AEA33004.1"/>
    <property type="molecule type" value="Genomic_DNA"/>
</dbReference>
<dbReference type="NCBIfam" id="TIGR00277">
    <property type="entry name" value="HDIG"/>
    <property type="match status" value="1"/>
</dbReference>
<dbReference type="InterPro" id="IPR006674">
    <property type="entry name" value="HD_domain"/>
</dbReference>
<keyword evidence="1" id="KW-1133">Transmembrane helix</keyword>
<feature type="transmembrane region" description="Helical" evidence="1">
    <location>
        <begin position="440"/>
        <end position="459"/>
    </location>
</feature>
<reference evidence="4" key="2">
    <citation type="submission" date="2011-03" db="EMBL/GenBank/DDBJ databases">
        <title>The complete genome of Hippea maritima DSM 10411.</title>
        <authorList>
            <consortium name="US DOE Joint Genome Institute (JGI-PGF)"/>
            <person name="Lucas S."/>
            <person name="Copeland A."/>
            <person name="Lapidus A."/>
            <person name="Bruce D."/>
            <person name="Goodwin L."/>
            <person name="Pitluck S."/>
            <person name="Peters L."/>
            <person name="Kyrpides N."/>
            <person name="Mavromatis K."/>
            <person name="Pagani I."/>
            <person name="Ivanova N."/>
            <person name="Mikhailova N."/>
            <person name="Lu M."/>
            <person name="Detter J.C."/>
            <person name="Tapia R."/>
            <person name="Han C."/>
            <person name="Land M."/>
            <person name="Hauser L."/>
            <person name="Markowitz V."/>
            <person name="Cheng J.-F."/>
            <person name="Hugenholtz P."/>
            <person name="Woyke T."/>
            <person name="Wu D."/>
            <person name="Spring S."/>
            <person name="Schroeder M."/>
            <person name="Brambilla E."/>
            <person name="Klenk H.-P."/>
            <person name="Eisen J.A."/>
        </authorList>
    </citation>
    <scope>NUCLEOTIDE SEQUENCE [LARGE SCALE GENOMIC DNA]</scope>
    <source>
        <strain evidence="4">ATCC 700847 / DSM 10411 / MH2</strain>
    </source>
</reference>
<dbReference type="SUPFAM" id="SSF109604">
    <property type="entry name" value="HD-domain/PDEase-like"/>
    <property type="match status" value="1"/>
</dbReference>
<dbReference type="InterPro" id="IPR003607">
    <property type="entry name" value="HD/PDEase_dom"/>
</dbReference>
<feature type="transmembrane region" description="Helical" evidence="1">
    <location>
        <begin position="332"/>
        <end position="353"/>
    </location>
</feature>
<keyword evidence="1" id="KW-0472">Membrane</keyword>
<feature type="transmembrane region" description="Helical" evidence="1">
    <location>
        <begin position="413"/>
        <end position="428"/>
    </location>
</feature>
<keyword evidence="3" id="KW-0675">Receptor</keyword>
<evidence type="ECO:0000313" key="4">
    <source>
        <dbReference type="Proteomes" id="UP000008139"/>
    </source>
</evidence>
<dbReference type="PANTHER" id="PTHR36442">
    <property type="entry name" value="CYCLIC-DI-AMP PHOSPHODIESTERASE PGPH"/>
    <property type="match status" value="1"/>
</dbReference>
<feature type="transmembrane region" description="Helical" evidence="1">
    <location>
        <begin position="293"/>
        <end position="312"/>
    </location>
</feature>
<dbReference type="AlphaFoldDB" id="F2LWF8"/>
<dbReference type="Pfam" id="PF01966">
    <property type="entry name" value="HD"/>
    <property type="match status" value="1"/>
</dbReference>
<keyword evidence="3" id="KW-0378">Hydrolase</keyword>
<dbReference type="CDD" id="cd00077">
    <property type="entry name" value="HDc"/>
    <property type="match status" value="1"/>
</dbReference>
<feature type="transmembrane region" description="Helical" evidence="1">
    <location>
        <begin position="21"/>
        <end position="40"/>
    </location>
</feature>
<feature type="transmembrane region" description="Helical" evidence="1">
    <location>
        <begin position="471"/>
        <end position="492"/>
    </location>
</feature>
<accession>F2LWF8</accession>
<dbReference type="InterPro" id="IPR052722">
    <property type="entry name" value="PgpH_phosphodiesterase"/>
</dbReference>
<dbReference type="KEGG" id="hmr:Hipma_0021"/>
<dbReference type="STRING" id="760142.Hipma_0021"/>
<name>F2LWF8_HIPMA</name>
<protein>
    <submittedName>
        <fullName evidence="3">7TM receptor with intracellular metal dependent phosphohydrolase</fullName>
    </submittedName>
</protein>
<dbReference type="InterPro" id="IPR011621">
    <property type="entry name" value="Metal-dep_PHydrolase_7TM_intra"/>
</dbReference>
<dbReference type="InterPro" id="IPR011624">
    <property type="entry name" value="Metal-dep_PHydrolase_7TM_extra"/>
</dbReference>
<feature type="domain" description="HD/PDEase" evidence="2">
    <location>
        <begin position="521"/>
        <end position="676"/>
    </location>
</feature>
<organism evidence="3 4">
    <name type="scientific">Hippea maritima (strain ATCC 700847 / DSM 10411 / MH2)</name>
    <dbReference type="NCBI Taxonomy" id="760142"/>
    <lineage>
        <taxon>Bacteria</taxon>
        <taxon>Pseudomonadati</taxon>
        <taxon>Campylobacterota</taxon>
        <taxon>Desulfurellia</taxon>
        <taxon>Desulfurellales</taxon>
        <taxon>Hippeaceae</taxon>
        <taxon>Hippea</taxon>
    </lineage>
</organism>
<evidence type="ECO:0000256" key="1">
    <source>
        <dbReference type="SAM" id="Phobius"/>
    </source>
</evidence>
<dbReference type="Proteomes" id="UP000008139">
    <property type="component" value="Chromosome"/>
</dbReference>
<dbReference type="eggNOG" id="COG1480">
    <property type="taxonomic scope" value="Bacteria"/>
</dbReference>
<dbReference type="Gene3D" id="1.10.3210.10">
    <property type="entry name" value="Hypothetical protein af1432"/>
    <property type="match status" value="1"/>
</dbReference>
<dbReference type="GO" id="GO:0016787">
    <property type="term" value="F:hydrolase activity"/>
    <property type="evidence" value="ECO:0007669"/>
    <property type="project" value="UniProtKB-KW"/>
</dbReference>
<keyword evidence="4" id="KW-1185">Reference proteome</keyword>
<dbReference type="RefSeq" id="WP_013681049.1">
    <property type="nucleotide sequence ID" value="NC_015318.1"/>
</dbReference>
<gene>
    <name evidence="3" type="ordered locus">Hipma_0021</name>
</gene>
<dbReference type="Pfam" id="PF07698">
    <property type="entry name" value="7TM-7TMR_HD"/>
    <property type="match status" value="1"/>
</dbReference>
<evidence type="ECO:0000313" key="3">
    <source>
        <dbReference type="EMBL" id="AEA33004.1"/>
    </source>
</evidence>
<dbReference type="InterPro" id="IPR006675">
    <property type="entry name" value="HDIG_dom"/>
</dbReference>
<dbReference type="HOGENOM" id="CLU_015767_1_2_7"/>
<proteinExistence type="predicted"/>
<dbReference type="InParanoid" id="F2LWF8"/>